<organism evidence="1 2">
    <name type="scientific">Persea americana</name>
    <name type="common">Avocado</name>
    <dbReference type="NCBI Taxonomy" id="3435"/>
    <lineage>
        <taxon>Eukaryota</taxon>
        <taxon>Viridiplantae</taxon>
        <taxon>Streptophyta</taxon>
        <taxon>Embryophyta</taxon>
        <taxon>Tracheophyta</taxon>
        <taxon>Spermatophyta</taxon>
        <taxon>Magnoliopsida</taxon>
        <taxon>Magnoliidae</taxon>
        <taxon>Laurales</taxon>
        <taxon>Lauraceae</taxon>
        <taxon>Persea</taxon>
    </lineage>
</organism>
<proteinExistence type="predicted"/>
<protein>
    <submittedName>
        <fullName evidence="1">Uncharacterized protein</fullName>
    </submittedName>
</protein>
<reference evidence="1 2" key="1">
    <citation type="journal article" date="2022" name="Hortic Res">
        <title>A haplotype resolved chromosomal level avocado genome allows analysis of novel avocado genes.</title>
        <authorList>
            <person name="Nath O."/>
            <person name="Fletcher S.J."/>
            <person name="Hayward A."/>
            <person name="Shaw L.M."/>
            <person name="Masouleh A.K."/>
            <person name="Furtado A."/>
            <person name="Henry R.J."/>
            <person name="Mitter N."/>
        </authorList>
    </citation>
    <scope>NUCLEOTIDE SEQUENCE [LARGE SCALE GENOMIC DNA]</scope>
    <source>
        <strain evidence="2">cv. Hass</strain>
    </source>
</reference>
<sequence>MRFLALVSCCWASVQPPPPRRREEARALVPLPCEEGDTCRSAKRRKRGSLAWRPSLVAISEDSVASGGPTRAGNRTVGSRKGLAGKDSSSSTRHKIRLWDDSDRFGHSTVLPAFSPTAFLF</sequence>
<gene>
    <name evidence="1" type="ORF">MRB53_021369</name>
</gene>
<dbReference type="Proteomes" id="UP001234297">
    <property type="component" value="Chromosome 6"/>
</dbReference>
<evidence type="ECO:0000313" key="1">
    <source>
        <dbReference type="EMBL" id="KAJ8628062.1"/>
    </source>
</evidence>
<name>A0ACC2L3I6_PERAE</name>
<comment type="caution">
    <text evidence="1">The sequence shown here is derived from an EMBL/GenBank/DDBJ whole genome shotgun (WGS) entry which is preliminary data.</text>
</comment>
<keyword evidence="2" id="KW-1185">Reference proteome</keyword>
<evidence type="ECO:0000313" key="2">
    <source>
        <dbReference type="Proteomes" id="UP001234297"/>
    </source>
</evidence>
<accession>A0ACC2L3I6</accession>
<dbReference type="EMBL" id="CM056814">
    <property type="protein sequence ID" value="KAJ8628062.1"/>
    <property type="molecule type" value="Genomic_DNA"/>
</dbReference>